<name>A0A5C3Q792_9APHY</name>
<feature type="region of interest" description="Disordered" evidence="1">
    <location>
        <begin position="1"/>
        <end position="22"/>
    </location>
</feature>
<dbReference type="AlphaFoldDB" id="A0A5C3Q792"/>
<dbReference type="EMBL" id="ML210970">
    <property type="protein sequence ID" value="TFK94293.1"/>
    <property type="molecule type" value="Genomic_DNA"/>
</dbReference>
<dbReference type="PANTHER" id="PTHR33099:SF7">
    <property type="entry name" value="MYND-TYPE DOMAIN-CONTAINING PROTEIN"/>
    <property type="match status" value="1"/>
</dbReference>
<proteinExistence type="predicted"/>
<gene>
    <name evidence="2" type="ORF">K466DRAFT_593644</name>
</gene>
<evidence type="ECO:0000256" key="1">
    <source>
        <dbReference type="SAM" id="MobiDB-lite"/>
    </source>
</evidence>
<keyword evidence="3" id="KW-1185">Reference proteome</keyword>
<reference evidence="2 3" key="1">
    <citation type="journal article" date="2019" name="Nat. Ecol. Evol.">
        <title>Megaphylogeny resolves global patterns of mushroom evolution.</title>
        <authorList>
            <person name="Varga T."/>
            <person name="Krizsan K."/>
            <person name="Foldi C."/>
            <person name="Dima B."/>
            <person name="Sanchez-Garcia M."/>
            <person name="Sanchez-Ramirez S."/>
            <person name="Szollosi G.J."/>
            <person name="Szarkandi J.G."/>
            <person name="Papp V."/>
            <person name="Albert L."/>
            <person name="Andreopoulos W."/>
            <person name="Angelini C."/>
            <person name="Antonin V."/>
            <person name="Barry K.W."/>
            <person name="Bougher N.L."/>
            <person name="Buchanan P."/>
            <person name="Buyck B."/>
            <person name="Bense V."/>
            <person name="Catcheside P."/>
            <person name="Chovatia M."/>
            <person name="Cooper J."/>
            <person name="Damon W."/>
            <person name="Desjardin D."/>
            <person name="Finy P."/>
            <person name="Geml J."/>
            <person name="Haridas S."/>
            <person name="Hughes K."/>
            <person name="Justo A."/>
            <person name="Karasinski D."/>
            <person name="Kautmanova I."/>
            <person name="Kiss B."/>
            <person name="Kocsube S."/>
            <person name="Kotiranta H."/>
            <person name="LaButti K.M."/>
            <person name="Lechner B.E."/>
            <person name="Liimatainen K."/>
            <person name="Lipzen A."/>
            <person name="Lukacs Z."/>
            <person name="Mihaltcheva S."/>
            <person name="Morgado L.N."/>
            <person name="Niskanen T."/>
            <person name="Noordeloos M.E."/>
            <person name="Ohm R.A."/>
            <person name="Ortiz-Santana B."/>
            <person name="Ovrebo C."/>
            <person name="Racz N."/>
            <person name="Riley R."/>
            <person name="Savchenko A."/>
            <person name="Shiryaev A."/>
            <person name="Soop K."/>
            <person name="Spirin V."/>
            <person name="Szebenyi C."/>
            <person name="Tomsovsky M."/>
            <person name="Tulloss R.E."/>
            <person name="Uehling J."/>
            <person name="Grigoriev I.V."/>
            <person name="Vagvolgyi C."/>
            <person name="Papp T."/>
            <person name="Martin F.M."/>
            <person name="Miettinen O."/>
            <person name="Hibbett D.S."/>
            <person name="Nagy L.G."/>
        </authorList>
    </citation>
    <scope>NUCLEOTIDE SEQUENCE [LARGE SCALE GENOMIC DNA]</scope>
    <source>
        <strain evidence="2 3">HHB13444</strain>
    </source>
</reference>
<protein>
    <submittedName>
        <fullName evidence="2">Uncharacterized protein</fullName>
    </submittedName>
</protein>
<accession>A0A5C3Q792</accession>
<dbReference type="STRING" id="1314778.A0A5C3Q792"/>
<dbReference type="PANTHER" id="PTHR33099">
    <property type="entry name" value="FE2OG DIOXYGENASE DOMAIN-CONTAINING PROTEIN"/>
    <property type="match status" value="1"/>
</dbReference>
<sequence>MYDPSSDSEDYDQRQSQLPPNPALRLAEHPRIVLLRSVLGEHPFCCCGTADVPATASGLVLFYGKDERARRIDILNASRSALDDLEKACDPVASGLDQEHVSDNSYRKAGKLDRDQFSLNLDIDNMGLLEAVRTGLLSPNEAKKAIRAELSELNIYGKNSFYNKDKDATQDATMFGSLVLVLPFPHEGGTLVLRHENHECVFDATQHLSILPHAAPRIPYVAFFGDVEQEVRPITSGHRITITYHLHFVNERDVESLLQTGLDIIHPRGANGSEVKAILKTLLSDPTFLPEGGILGFGLRHPYTLPTTFDPQDDDTLEGLKHRLKGVDAALFSACISHCLAPSLYTIYEETHEDVSRILVACPRVAKISTHDHDHDEEVWKKLCRQFDGFLVNPSQAVIDSSAPGGDGPIARRRVHWVTPLSQVNRVKTRFAAYANAPMMGYLYQRICILVAVGPAGRRCDATMNE</sequence>
<organism evidence="2 3">
    <name type="scientific">Polyporus arcularius HHB13444</name>
    <dbReference type="NCBI Taxonomy" id="1314778"/>
    <lineage>
        <taxon>Eukaryota</taxon>
        <taxon>Fungi</taxon>
        <taxon>Dikarya</taxon>
        <taxon>Basidiomycota</taxon>
        <taxon>Agaricomycotina</taxon>
        <taxon>Agaricomycetes</taxon>
        <taxon>Polyporales</taxon>
        <taxon>Polyporaceae</taxon>
        <taxon>Polyporus</taxon>
    </lineage>
</organism>
<dbReference type="InParanoid" id="A0A5C3Q792"/>
<feature type="compositionally biased region" description="Acidic residues" evidence="1">
    <location>
        <begin position="1"/>
        <end position="10"/>
    </location>
</feature>
<evidence type="ECO:0000313" key="3">
    <source>
        <dbReference type="Proteomes" id="UP000308197"/>
    </source>
</evidence>
<dbReference type="Gene3D" id="2.60.120.620">
    <property type="entry name" value="q2cbj1_9rhob like domain"/>
    <property type="match status" value="1"/>
</dbReference>
<dbReference type="Proteomes" id="UP000308197">
    <property type="component" value="Unassembled WGS sequence"/>
</dbReference>
<evidence type="ECO:0000313" key="2">
    <source>
        <dbReference type="EMBL" id="TFK94293.1"/>
    </source>
</evidence>